<dbReference type="OrthoDB" id="654211at2759"/>
<organism evidence="7 8">
    <name type="scientific">Aaosphaeria arxii CBS 175.79</name>
    <dbReference type="NCBI Taxonomy" id="1450172"/>
    <lineage>
        <taxon>Eukaryota</taxon>
        <taxon>Fungi</taxon>
        <taxon>Dikarya</taxon>
        <taxon>Ascomycota</taxon>
        <taxon>Pezizomycotina</taxon>
        <taxon>Dothideomycetes</taxon>
        <taxon>Pleosporomycetidae</taxon>
        <taxon>Pleosporales</taxon>
        <taxon>Pleosporales incertae sedis</taxon>
        <taxon>Aaosphaeria</taxon>
    </lineage>
</organism>
<evidence type="ECO:0000256" key="2">
    <source>
        <dbReference type="ARBA" id="ARBA00022833"/>
    </source>
</evidence>
<dbReference type="GO" id="GO:0006351">
    <property type="term" value="P:DNA-templated transcription"/>
    <property type="evidence" value="ECO:0007669"/>
    <property type="project" value="InterPro"/>
</dbReference>
<evidence type="ECO:0000256" key="5">
    <source>
        <dbReference type="ARBA" id="ARBA00023242"/>
    </source>
</evidence>
<keyword evidence="4" id="KW-0804">Transcription</keyword>
<evidence type="ECO:0000256" key="4">
    <source>
        <dbReference type="ARBA" id="ARBA00023163"/>
    </source>
</evidence>
<keyword evidence="5" id="KW-0539">Nucleus</keyword>
<evidence type="ECO:0000256" key="1">
    <source>
        <dbReference type="ARBA" id="ARBA00022723"/>
    </source>
</evidence>
<keyword evidence="2" id="KW-0862">Zinc</keyword>
<evidence type="ECO:0000313" key="8">
    <source>
        <dbReference type="Proteomes" id="UP000799778"/>
    </source>
</evidence>
<proteinExistence type="predicted"/>
<dbReference type="InterPro" id="IPR007219">
    <property type="entry name" value="XnlR_reg_dom"/>
</dbReference>
<gene>
    <name evidence="7" type="ORF">BU24DRAFT_82026</name>
</gene>
<dbReference type="GO" id="GO:0008270">
    <property type="term" value="F:zinc ion binding"/>
    <property type="evidence" value="ECO:0007669"/>
    <property type="project" value="InterPro"/>
</dbReference>
<dbReference type="EMBL" id="ML978078">
    <property type="protein sequence ID" value="KAF2009779.1"/>
    <property type="molecule type" value="Genomic_DNA"/>
</dbReference>
<sequence>QQSPDQKWLAWRFRETRRRTGLFIWLNDCFLAIMTENPPTLLSRTFNLRIPCQEDLWQAGSAQDWACIAPSLLINAENDLYATEKADRALVWDLSQEFWQQLRRPEPTTQFATLVILHVILRQKWEPDHYKNDALNLVTADGLQVSWTHRNRYYGEFTEFMRWRNHTCDCLDILHWEALSEANRAGGLEGPNLLQLHLARLVILVPVRDLFDRVSALNPPSGPPNNHLPHSLYHLANPNSRWNRILFNWGHQDRYKARLAAVHAGAVLWHIRRYSVASLIEPYSIFLATLTL</sequence>
<feature type="non-terminal residue" evidence="7">
    <location>
        <position position="1"/>
    </location>
</feature>
<keyword evidence="3" id="KW-0805">Transcription regulation</keyword>
<dbReference type="Proteomes" id="UP000799778">
    <property type="component" value="Unassembled WGS sequence"/>
</dbReference>
<feature type="domain" description="Xylanolytic transcriptional activator regulatory" evidence="6">
    <location>
        <begin position="8"/>
        <end position="65"/>
    </location>
</feature>
<protein>
    <recommendedName>
        <fullName evidence="6">Xylanolytic transcriptional activator regulatory domain-containing protein</fullName>
    </recommendedName>
</protein>
<accession>A0A6A5XA39</accession>
<evidence type="ECO:0000259" key="6">
    <source>
        <dbReference type="Pfam" id="PF04082"/>
    </source>
</evidence>
<evidence type="ECO:0000313" key="7">
    <source>
        <dbReference type="EMBL" id="KAF2009779.1"/>
    </source>
</evidence>
<reference evidence="7" key="1">
    <citation type="journal article" date="2020" name="Stud. Mycol.">
        <title>101 Dothideomycetes genomes: a test case for predicting lifestyles and emergence of pathogens.</title>
        <authorList>
            <person name="Haridas S."/>
            <person name="Albert R."/>
            <person name="Binder M."/>
            <person name="Bloem J."/>
            <person name="Labutti K."/>
            <person name="Salamov A."/>
            <person name="Andreopoulos B."/>
            <person name="Baker S."/>
            <person name="Barry K."/>
            <person name="Bills G."/>
            <person name="Bluhm B."/>
            <person name="Cannon C."/>
            <person name="Castanera R."/>
            <person name="Culley D."/>
            <person name="Daum C."/>
            <person name="Ezra D."/>
            <person name="Gonzalez J."/>
            <person name="Henrissat B."/>
            <person name="Kuo A."/>
            <person name="Liang C."/>
            <person name="Lipzen A."/>
            <person name="Lutzoni F."/>
            <person name="Magnuson J."/>
            <person name="Mondo S."/>
            <person name="Nolan M."/>
            <person name="Ohm R."/>
            <person name="Pangilinan J."/>
            <person name="Park H.-J."/>
            <person name="Ramirez L."/>
            <person name="Alfaro M."/>
            <person name="Sun H."/>
            <person name="Tritt A."/>
            <person name="Yoshinaga Y."/>
            <person name="Zwiers L.-H."/>
            <person name="Turgeon B."/>
            <person name="Goodwin S."/>
            <person name="Spatafora J."/>
            <person name="Crous P."/>
            <person name="Grigoriev I."/>
        </authorList>
    </citation>
    <scope>NUCLEOTIDE SEQUENCE</scope>
    <source>
        <strain evidence="7">CBS 175.79</strain>
    </source>
</reference>
<keyword evidence="8" id="KW-1185">Reference proteome</keyword>
<evidence type="ECO:0000256" key="3">
    <source>
        <dbReference type="ARBA" id="ARBA00023015"/>
    </source>
</evidence>
<dbReference type="AlphaFoldDB" id="A0A6A5XA39"/>
<dbReference type="PANTHER" id="PTHR47660">
    <property type="entry name" value="TRANSCRIPTION FACTOR WITH C2H2 AND ZN(2)-CYS(6) DNA BINDING DOMAIN (EUROFUNG)-RELATED-RELATED"/>
    <property type="match status" value="1"/>
</dbReference>
<dbReference type="GeneID" id="54292072"/>
<dbReference type="PANTHER" id="PTHR47660:SF7">
    <property type="entry name" value="TRANSCRIPTION FACTOR WITH C2H2 AND ZN(2)-CYS(6) DNA BINDING DOMAIN (EUROFUNG)"/>
    <property type="match status" value="1"/>
</dbReference>
<keyword evidence="1" id="KW-0479">Metal-binding</keyword>
<dbReference type="RefSeq" id="XP_033378118.1">
    <property type="nucleotide sequence ID" value="XM_033534675.1"/>
</dbReference>
<dbReference type="GO" id="GO:0003677">
    <property type="term" value="F:DNA binding"/>
    <property type="evidence" value="ECO:0007669"/>
    <property type="project" value="InterPro"/>
</dbReference>
<name>A0A6A5XA39_9PLEO</name>
<dbReference type="Pfam" id="PF04082">
    <property type="entry name" value="Fungal_trans"/>
    <property type="match status" value="1"/>
</dbReference>